<dbReference type="CDD" id="cd09279">
    <property type="entry name" value="RNase_HI_like"/>
    <property type="match status" value="1"/>
</dbReference>
<dbReference type="NCBIfam" id="NF005567">
    <property type="entry name" value="PRK07238.1"/>
    <property type="match status" value="1"/>
</dbReference>
<evidence type="ECO:0000313" key="2">
    <source>
        <dbReference type="EMBL" id="CAB4710947.1"/>
    </source>
</evidence>
<dbReference type="InterPro" id="IPR014636">
    <property type="entry name" value="RNaseH/PGlycerate_mutase"/>
</dbReference>
<dbReference type="InterPro" id="IPR013078">
    <property type="entry name" value="His_Pase_superF_clade-1"/>
</dbReference>
<organism evidence="2">
    <name type="scientific">freshwater metagenome</name>
    <dbReference type="NCBI Taxonomy" id="449393"/>
    <lineage>
        <taxon>unclassified sequences</taxon>
        <taxon>metagenomes</taxon>
        <taxon>ecological metagenomes</taxon>
    </lineage>
</organism>
<dbReference type="Pfam" id="PF00300">
    <property type="entry name" value="His_Phos_1"/>
    <property type="match status" value="1"/>
</dbReference>
<dbReference type="PIRSF" id="PIRSF036922">
    <property type="entry name" value="RNaseH_PGAM"/>
    <property type="match status" value="1"/>
</dbReference>
<proteinExistence type="predicted"/>
<protein>
    <submittedName>
        <fullName evidence="2">Unannotated protein</fullName>
    </submittedName>
</protein>
<accession>A0A6J6QI25</accession>
<dbReference type="CDD" id="cd07067">
    <property type="entry name" value="HP_PGM_like"/>
    <property type="match status" value="1"/>
</dbReference>
<dbReference type="InterPro" id="IPR029033">
    <property type="entry name" value="His_PPase_superfam"/>
</dbReference>
<dbReference type="PANTHER" id="PTHR48100:SF1">
    <property type="entry name" value="HISTIDINE PHOSPHATASE FAMILY PROTEIN-RELATED"/>
    <property type="match status" value="1"/>
</dbReference>
<dbReference type="Pfam" id="PF13456">
    <property type="entry name" value="RVT_3"/>
    <property type="match status" value="1"/>
</dbReference>
<dbReference type="InterPro" id="IPR036397">
    <property type="entry name" value="RNaseH_sf"/>
</dbReference>
<dbReference type="GO" id="GO:0005737">
    <property type="term" value="C:cytoplasm"/>
    <property type="evidence" value="ECO:0007669"/>
    <property type="project" value="TreeGrafter"/>
</dbReference>
<dbReference type="SUPFAM" id="SSF53098">
    <property type="entry name" value="Ribonuclease H-like"/>
    <property type="match status" value="1"/>
</dbReference>
<evidence type="ECO:0000259" key="1">
    <source>
        <dbReference type="PROSITE" id="PS50879"/>
    </source>
</evidence>
<dbReference type="SMART" id="SM00855">
    <property type="entry name" value="PGAM"/>
    <property type="match status" value="1"/>
</dbReference>
<sequence>MARSLVVTADGGSRGNPGPAGFGAVVIDAKTGEVLKEVAESIGVATNNVAEYRGLVAGLTAAHAIDPEAHIEVRMDSKLVVEQMSGRWQIKHPDMRELAKLARTIHPYELIKFIWIPREQNSHADRLANEALDAAEQGQAWQGSPNVDVPADAAPKKNQLVGRLTSGAPVTTLILIRHGETHLTPERRFSGSGGTNPGLSEHGEWQAAHMAKAVCVREIDVLYTSPLLRAKQTAAHIEQHAKLKAIVEDDFTELNFGEWEGLSFAEVKEQDGARLDRWLASTSLPTPGGESHDQVSARVIPAMHRVAKKHVGKTVAIVAHVTPIKQMLRQTLGAPMEIIHRFDLHPCGVSVVSIWEDGFALVRAMNDTSHLATHSE</sequence>
<dbReference type="InterPro" id="IPR050275">
    <property type="entry name" value="PGM_Phosphatase"/>
</dbReference>
<dbReference type="GO" id="GO:0004523">
    <property type="term" value="F:RNA-DNA hybrid ribonuclease activity"/>
    <property type="evidence" value="ECO:0007669"/>
    <property type="project" value="InterPro"/>
</dbReference>
<reference evidence="2" key="1">
    <citation type="submission" date="2020-05" db="EMBL/GenBank/DDBJ databases">
        <authorList>
            <person name="Chiriac C."/>
            <person name="Salcher M."/>
            <person name="Ghai R."/>
            <person name="Kavagutti S V."/>
        </authorList>
    </citation>
    <scope>NUCLEOTIDE SEQUENCE</scope>
</reference>
<dbReference type="SUPFAM" id="SSF53254">
    <property type="entry name" value="Phosphoglycerate mutase-like"/>
    <property type="match status" value="1"/>
</dbReference>
<dbReference type="InterPro" id="IPR002156">
    <property type="entry name" value="RNaseH_domain"/>
</dbReference>
<dbReference type="PANTHER" id="PTHR48100">
    <property type="entry name" value="BROAD-SPECIFICITY PHOSPHATASE YOR283W-RELATED"/>
    <property type="match status" value="1"/>
</dbReference>
<dbReference type="EMBL" id="CAEZXW010000088">
    <property type="protein sequence ID" value="CAB4710947.1"/>
    <property type="molecule type" value="Genomic_DNA"/>
</dbReference>
<dbReference type="GO" id="GO:0016791">
    <property type="term" value="F:phosphatase activity"/>
    <property type="evidence" value="ECO:0007669"/>
    <property type="project" value="TreeGrafter"/>
</dbReference>
<dbReference type="PROSITE" id="PS50879">
    <property type="entry name" value="RNASE_H_1"/>
    <property type="match status" value="1"/>
</dbReference>
<name>A0A6J6QI25_9ZZZZ</name>
<dbReference type="InterPro" id="IPR012337">
    <property type="entry name" value="RNaseH-like_sf"/>
</dbReference>
<gene>
    <name evidence="2" type="ORF">UFOPK2593_01169</name>
</gene>
<feature type="domain" description="RNase H type-1" evidence="1">
    <location>
        <begin position="1"/>
        <end position="141"/>
    </location>
</feature>
<dbReference type="AlphaFoldDB" id="A0A6J6QI25"/>
<dbReference type="Gene3D" id="3.40.50.1240">
    <property type="entry name" value="Phosphoglycerate mutase-like"/>
    <property type="match status" value="1"/>
</dbReference>
<dbReference type="GO" id="GO:0003676">
    <property type="term" value="F:nucleic acid binding"/>
    <property type="evidence" value="ECO:0007669"/>
    <property type="project" value="InterPro"/>
</dbReference>
<dbReference type="Gene3D" id="3.30.420.10">
    <property type="entry name" value="Ribonuclease H-like superfamily/Ribonuclease H"/>
    <property type="match status" value="1"/>
</dbReference>